<dbReference type="Proteomes" id="UP000252792">
    <property type="component" value="Unassembled WGS sequence"/>
</dbReference>
<dbReference type="EMBL" id="QNSE01000015">
    <property type="protein sequence ID" value="RBP79093.1"/>
    <property type="molecule type" value="Genomic_DNA"/>
</dbReference>
<dbReference type="AlphaFoldDB" id="A0A366IWD6"/>
<organism evidence="1 2">
    <name type="scientific">Marinomonas rhizomae</name>
    <dbReference type="NCBI Taxonomy" id="491948"/>
    <lineage>
        <taxon>Bacteria</taxon>
        <taxon>Pseudomonadati</taxon>
        <taxon>Pseudomonadota</taxon>
        <taxon>Gammaproteobacteria</taxon>
        <taxon>Oceanospirillales</taxon>
        <taxon>Oceanospirillaceae</taxon>
        <taxon>Marinomonas</taxon>
    </lineage>
</organism>
<comment type="caution">
    <text evidence="1">The sequence shown here is derived from an EMBL/GenBank/DDBJ whole genome shotgun (WGS) entry which is preliminary data.</text>
</comment>
<keyword evidence="2" id="KW-1185">Reference proteome</keyword>
<dbReference type="RefSeq" id="WP_113918118.1">
    <property type="nucleotide sequence ID" value="NZ_QNSE01000015.1"/>
</dbReference>
<reference evidence="1 2" key="1">
    <citation type="submission" date="2018-06" db="EMBL/GenBank/DDBJ databases">
        <title>Genomic Encyclopedia of Type Strains, Phase III (KMG-III): the genomes of soil and plant-associated and newly described type strains.</title>
        <authorList>
            <person name="Whitman W."/>
        </authorList>
    </citation>
    <scope>NUCLEOTIDE SEQUENCE [LARGE SCALE GENOMIC DNA]</scope>
    <source>
        <strain evidence="1 2">CECT 7377</strain>
    </source>
</reference>
<evidence type="ECO:0000313" key="2">
    <source>
        <dbReference type="Proteomes" id="UP000252792"/>
    </source>
</evidence>
<dbReference type="OrthoDB" id="7064278at2"/>
<protein>
    <submittedName>
        <fullName evidence="1">Uncharacterized protein</fullName>
    </submittedName>
</protein>
<name>A0A366IWD6_9GAMM</name>
<proteinExistence type="predicted"/>
<sequence length="365" mass="43321">MDNCRKAYVSSKLLEQILEGILKHKRLNELLPWYKELWSLPGREIIPCMECPYCYDYIFYNETLTDLSGEREIDRDSLREKLHVWKKTKKRDDALYAINNGESIFNYSEYEAEREVIYFDQNMLSDYDQKKIVFDQVSELKKKYDFCYSPSHLEEINKIINEMDVDRLLSKVSKLTDNIFVLPRVDGYYFVKEEPKYGFQRVRAYPGSTEAIEALKVISSSDREIFLDKYNDEIHKKDIGNSVDIFNSLSDEAFQELLFYTHSSFKNKNDIKEHFKRDDLLHAIYTLYNSLDLLSYKVDTKERTIKSSVHDIEHILSATKSNYFVTKDKKLYHRTRQIYGFLGIKTIVLNHNDYIEVLTSNKNLS</sequence>
<evidence type="ECO:0000313" key="1">
    <source>
        <dbReference type="EMBL" id="RBP79093.1"/>
    </source>
</evidence>
<gene>
    <name evidence="1" type="ORF">DFP80_11524</name>
</gene>
<accession>A0A366IWD6</accession>